<evidence type="ECO:0008006" key="3">
    <source>
        <dbReference type="Google" id="ProtNLM"/>
    </source>
</evidence>
<dbReference type="Pfam" id="PF14072">
    <property type="entry name" value="DndB"/>
    <property type="match status" value="1"/>
</dbReference>
<dbReference type="AlphaFoldDB" id="A0A2N0ZG79"/>
<dbReference type="CDD" id="cd16414">
    <property type="entry name" value="dndB_like"/>
    <property type="match status" value="1"/>
</dbReference>
<dbReference type="Proteomes" id="UP000233343">
    <property type="component" value="Unassembled WGS sequence"/>
</dbReference>
<gene>
    <name evidence="1" type="ORF">CWS20_13210</name>
</gene>
<sequence>MLNNDISTRIQGTEYKQFGKRALMLQMKFKTMKNFFIVDESVQRKIDPKKRGEIRAFIIESLEAGEPFYFSPFVFSARGFIRSVGDEWELTPNGKMAIIDGQHRQSSIASAIIHLESRKEAVEEFGNLKEAEILTDYINQLNNFPISMQIYLDLDKKQERQLFSDLNSERRDAHIGQVMQYDKRDEYTELTRKVAGELEDVFEIETKLSRVTSNNSSITSLATMRKCLIALFEGILTVKKGQPYFRCDPKEVPQIAKEFFLAWQILFPRAMGNREKYVSGLTGIQVALAYCVNRLKLKNDCSYYEAIEQLKLLPCSWKHNDPLFDHLYQPQTKRIKRYSETKNIQKTAIKMLSKIEEAKK</sequence>
<keyword evidence="2" id="KW-1185">Reference proteome</keyword>
<accession>A0A2N0ZG79</accession>
<evidence type="ECO:0000313" key="2">
    <source>
        <dbReference type="Proteomes" id="UP000233343"/>
    </source>
</evidence>
<comment type="caution">
    <text evidence="1">The sequence shown here is derived from an EMBL/GenBank/DDBJ whole genome shotgun (WGS) entry which is preliminary data.</text>
</comment>
<protein>
    <recommendedName>
        <fullName evidence="3">DGQHR domain-containing protein</fullName>
    </recommendedName>
</protein>
<evidence type="ECO:0000313" key="1">
    <source>
        <dbReference type="EMBL" id="PKG28524.1"/>
    </source>
</evidence>
<proteinExistence type="predicted"/>
<reference evidence="1 2" key="1">
    <citation type="journal article" date="2010" name="Int. J. Syst. Evol. Microbiol.">
        <title>Bacillus horneckiae sp. nov., isolated from a spacecraft-assembly clean room.</title>
        <authorList>
            <person name="Vaishampayan P."/>
            <person name="Probst A."/>
            <person name="Krishnamurthi S."/>
            <person name="Ghosh S."/>
            <person name="Osman S."/>
            <person name="McDowall A."/>
            <person name="Ruckmani A."/>
            <person name="Mayilraj S."/>
            <person name="Venkateswaran K."/>
        </authorList>
    </citation>
    <scope>NUCLEOTIDE SEQUENCE [LARGE SCALE GENOMIC DNA]</scope>
    <source>
        <strain evidence="2">1PO1SC</strain>
    </source>
</reference>
<dbReference type="RefSeq" id="WP_066193402.1">
    <property type="nucleotide sequence ID" value="NZ_JARMMB010000030.1"/>
</dbReference>
<dbReference type="EMBL" id="PISD01000028">
    <property type="protein sequence ID" value="PKG28524.1"/>
    <property type="molecule type" value="Genomic_DNA"/>
</dbReference>
<dbReference type="InterPro" id="IPR017642">
    <property type="entry name" value="DNA_S_mod_DndB"/>
</dbReference>
<name>A0A2N0ZG79_9BACI</name>
<organism evidence="1 2">
    <name type="scientific">Cytobacillus horneckiae</name>
    <dbReference type="NCBI Taxonomy" id="549687"/>
    <lineage>
        <taxon>Bacteria</taxon>
        <taxon>Bacillati</taxon>
        <taxon>Bacillota</taxon>
        <taxon>Bacilli</taxon>
        <taxon>Bacillales</taxon>
        <taxon>Bacillaceae</taxon>
        <taxon>Cytobacillus</taxon>
    </lineage>
</organism>